<reference evidence="4 5" key="1">
    <citation type="submission" date="2019-05" db="EMBL/GenBank/DDBJ databases">
        <authorList>
            <person name="Pankratov T."/>
            <person name="Grouzdev D."/>
        </authorList>
    </citation>
    <scope>NUCLEOTIDE SEQUENCE [LARGE SCALE GENOMIC DNA]</scope>
    <source>
        <strain evidence="4 5">KEBCLARHB70R</strain>
    </source>
</reference>
<evidence type="ECO:0000313" key="5">
    <source>
        <dbReference type="Proteomes" id="UP000305654"/>
    </source>
</evidence>
<dbReference type="PROSITE" id="PS51318">
    <property type="entry name" value="TAT"/>
    <property type="match status" value="1"/>
</dbReference>
<dbReference type="Proteomes" id="UP000305654">
    <property type="component" value="Unassembled WGS sequence"/>
</dbReference>
<dbReference type="RefSeq" id="WP_138325349.1">
    <property type="nucleotide sequence ID" value="NZ_VCDI01000002.1"/>
</dbReference>
<evidence type="ECO:0000256" key="2">
    <source>
        <dbReference type="SAM" id="SignalP"/>
    </source>
</evidence>
<dbReference type="Gene3D" id="3.40.190.10">
    <property type="entry name" value="Periplasmic binding protein-like II"/>
    <property type="match status" value="2"/>
</dbReference>
<comment type="similarity">
    <text evidence="1">Belongs to the bacterial solute-binding protein SsuA/TauA family.</text>
</comment>
<evidence type="ECO:0000256" key="1">
    <source>
        <dbReference type="ARBA" id="ARBA00010742"/>
    </source>
</evidence>
<dbReference type="InterPro" id="IPR006311">
    <property type="entry name" value="TAT_signal"/>
</dbReference>
<dbReference type="InterPro" id="IPR001638">
    <property type="entry name" value="Solute-binding_3/MltF_N"/>
</dbReference>
<dbReference type="Pfam" id="PF09084">
    <property type="entry name" value="NMT1"/>
    <property type="match status" value="1"/>
</dbReference>
<dbReference type="SMART" id="SM00062">
    <property type="entry name" value="PBPb"/>
    <property type="match status" value="1"/>
</dbReference>
<dbReference type="PANTHER" id="PTHR30024">
    <property type="entry name" value="ALIPHATIC SULFONATES-BINDING PROTEIN-RELATED"/>
    <property type="match status" value="1"/>
</dbReference>
<sequence length="323" mass="34385">MSPGTIPTRRELLAGAAAASMSLLSPARAAAATTLRVATFRGQDQTLLPGTGQDRFPYRVVFSEFNAGNLITQAINADAIDVGAWSEIPLVFAAAAHSDVRVVAVMEGPTTGQAVLVPKGSAARSIADLKGRRVGYIRATTAHYFLIRMLAQHGLGFSDIQPVALGMSAGLTAMKSGALDAWATYGYAIPEIIQQTGARVLQNAVGILSGNYLIGANPRRLGDPAFRAATADYIERLGRAYTILDADKVRWAKLVAPVVDVPEPYVLATLREQERPYRLRAIRATDIASAQDVSDVFARAGLLPPGVRVTPYFTDILSPLLNA</sequence>
<feature type="signal peptide" evidence="2">
    <location>
        <begin position="1"/>
        <end position="31"/>
    </location>
</feature>
<comment type="caution">
    <text evidence="4">The sequence shown here is derived from an EMBL/GenBank/DDBJ whole genome shotgun (WGS) entry which is preliminary data.</text>
</comment>
<dbReference type="SUPFAM" id="SSF53850">
    <property type="entry name" value="Periplasmic binding protein-like II"/>
    <property type="match status" value="1"/>
</dbReference>
<gene>
    <name evidence="4" type="ORF">FE263_07610</name>
</gene>
<organism evidence="4 5">
    <name type="scientific">Lichenicoccus roseus</name>
    <dbReference type="NCBI Taxonomy" id="2683649"/>
    <lineage>
        <taxon>Bacteria</taxon>
        <taxon>Pseudomonadati</taxon>
        <taxon>Pseudomonadota</taxon>
        <taxon>Alphaproteobacteria</taxon>
        <taxon>Acetobacterales</taxon>
        <taxon>Acetobacteraceae</taxon>
        <taxon>Lichenicoccus</taxon>
    </lineage>
</organism>
<evidence type="ECO:0000313" key="4">
    <source>
        <dbReference type="EMBL" id="TLU73268.1"/>
    </source>
</evidence>
<dbReference type="AlphaFoldDB" id="A0A5R9JG63"/>
<accession>A0A5R9JG63</accession>
<keyword evidence="2" id="KW-0732">Signal</keyword>
<dbReference type="InterPro" id="IPR015168">
    <property type="entry name" value="SsuA/THI5"/>
</dbReference>
<feature type="domain" description="Solute-binding protein family 3/N-terminal" evidence="3">
    <location>
        <begin position="34"/>
        <end position="247"/>
    </location>
</feature>
<feature type="chain" id="PRO_5024373322" evidence="2">
    <location>
        <begin position="32"/>
        <end position="323"/>
    </location>
</feature>
<dbReference type="EMBL" id="VCDI01000002">
    <property type="protein sequence ID" value="TLU73268.1"/>
    <property type="molecule type" value="Genomic_DNA"/>
</dbReference>
<dbReference type="OrthoDB" id="6522570at2"/>
<name>A0A5R9JG63_9PROT</name>
<evidence type="ECO:0000259" key="3">
    <source>
        <dbReference type="SMART" id="SM00062"/>
    </source>
</evidence>
<keyword evidence="5" id="KW-1185">Reference proteome</keyword>
<protein>
    <submittedName>
        <fullName evidence="4">Transporter substrate-binding domain-containing protein</fullName>
    </submittedName>
</protein>
<dbReference type="PANTHER" id="PTHR30024:SF48">
    <property type="entry name" value="ABC TRANSPORTER SUBSTRATE-BINDING PROTEIN"/>
    <property type="match status" value="1"/>
</dbReference>
<proteinExistence type="inferred from homology"/>